<dbReference type="AlphaFoldDB" id="A0A2P5BIA3"/>
<evidence type="ECO:0000313" key="2">
    <source>
        <dbReference type="Proteomes" id="UP000237105"/>
    </source>
</evidence>
<reference evidence="2" key="1">
    <citation type="submission" date="2016-06" db="EMBL/GenBank/DDBJ databases">
        <title>Parallel loss of symbiosis genes in relatives of nitrogen-fixing non-legume Parasponia.</title>
        <authorList>
            <person name="Van Velzen R."/>
            <person name="Holmer R."/>
            <person name="Bu F."/>
            <person name="Rutten L."/>
            <person name="Van Zeijl A."/>
            <person name="Liu W."/>
            <person name="Santuari L."/>
            <person name="Cao Q."/>
            <person name="Sharma T."/>
            <person name="Shen D."/>
            <person name="Roswanjaya Y."/>
            <person name="Wardhani T."/>
            <person name="Kalhor M.S."/>
            <person name="Jansen J."/>
            <person name="Van den Hoogen J."/>
            <person name="Gungor B."/>
            <person name="Hartog M."/>
            <person name="Hontelez J."/>
            <person name="Verver J."/>
            <person name="Yang W.-C."/>
            <person name="Schijlen E."/>
            <person name="Repin R."/>
            <person name="Schilthuizen M."/>
            <person name="Schranz E."/>
            <person name="Heidstra R."/>
            <person name="Miyata K."/>
            <person name="Fedorova E."/>
            <person name="Kohlen W."/>
            <person name="Bisseling T."/>
            <person name="Smit S."/>
            <person name="Geurts R."/>
        </authorList>
    </citation>
    <scope>NUCLEOTIDE SEQUENCE [LARGE SCALE GENOMIC DNA]</scope>
    <source>
        <strain evidence="2">cv. WU1-14</strain>
    </source>
</reference>
<dbReference type="Proteomes" id="UP000237105">
    <property type="component" value="Unassembled WGS sequence"/>
</dbReference>
<protein>
    <submittedName>
        <fullName evidence="1">Uncharacterized protein</fullName>
    </submittedName>
</protein>
<dbReference type="EMBL" id="JXTB01000275">
    <property type="protein sequence ID" value="PON48521.1"/>
    <property type="molecule type" value="Genomic_DNA"/>
</dbReference>
<sequence>MVHNLTRTYIWRNITYSNLKRLFLS</sequence>
<evidence type="ECO:0000313" key="1">
    <source>
        <dbReference type="EMBL" id="PON48521.1"/>
    </source>
</evidence>
<keyword evidence="2" id="KW-1185">Reference proteome</keyword>
<proteinExistence type="predicted"/>
<organism evidence="1 2">
    <name type="scientific">Parasponia andersonii</name>
    <name type="common">Sponia andersonii</name>
    <dbReference type="NCBI Taxonomy" id="3476"/>
    <lineage>
        <taxon>Eukaryota</taxon>
        <taxon>Viridiplantae</taxon>
        <taxon>Streptophyta</taxon>
        <taxon>Embryophyta</taxon>
        <taxon>Tracheophyta</taxon>
        <taxon>Spermatophyta</taxon>
        <taxon>Magnoliopsida</taxon>
        <taxon>eudicotyledons</taxon>
        <taxon>Gunneridae</taxon>
        <taxon>Pentapetalae</taxon>
        <taxon>rosids</taxon>
        <taxon>fabids</taxon>
        <taxon>Rosales</taxon>
        <taxon>Cannabaceae</taxon>
        <taxon>Parasponia</taxon>
    </lineage>
</organism>
<gene>
    <name evidence="1" type="ORF">PanWU01x14_236280</name>
</gene>
<comment type="caution">
    <text evidence="1">The sequence shown here is derived from an EMBL/GenBank/DDBJ whole genome shotgun (WGS) entry which is preliminary data.</text>
</comment>
<accession>A0A2P5BIA3</accession>
<name>A0A2P5BIA3_PARAD</name>